<organism evidence="5 6">
    <name type="scientific">Parabacteroides absconsus</name>
    <dbReference type="NCBI Taxonomy" id="2951805"/>
    <lineage>
        <taxon>Bacteria</taxon>
        <taxon>Pseudomonadati</taxon>
        <taxon>Bacteroidota</taxon>
        <taxon>Bacteroidia</taxon>
        <taxon>Bacteroidales</taxon>
        <taxon>Tannerellaceae</taxon>
        <taxon>Parabacteroides</taxon>
    </lineage>
</organism>
<feature type="domain" description="HTH araC/xylS-type" evidence="4">
    <location>
        <begin position="195"/>
        <end position="293"/>
    </location>
</feature>
<dbReference type="Pfam" id="PF02311">
    <property type="entry name" value="AraC_binding"/>
    <property type="match status" value="1"/>
</dbReference>
<evidence type="ECO:0000313" key="5">
    <source>
        <dbReference type="EMBL" id="WWV67392.1"/>
    </source>
</evidence>
<dbReference type="Proteomes" id="UP001320603">
    <property type="component" value="Chromosome"/>
</dbReference>
<dbReference type="SUPFAM" id="SSF51215">
    <property type="entry name" value="Regulatory protein AraC"/>
    <property type="match status" value="1"/>
</dbReference>
<reference evidence="5 6" key="1">
    <citation type="submission" date="2024-02" db="EMBL/GenBank/DDBJ databases">
        <title>Whole genome sequencing of Parabacteroides sp. AD58.</title>
        <authorList>
            <person name="Chaplin A.V."/>
            <person name="Pikina A.P."/>
            <person name="Sokolova S.R."/>
            <person name="Korostin D.O."/>
            <person name="Efimov B.A."/>
        </authorList>
    </citation>
    <scope>NUCLEOTIDE SEQUENCE [LARGE SCALE GENOMIC DNA]</scope>
    <source>
        <strain evidence="5 6">AD58</strain>
    </source>
</reference>
<keyword evidence="3" id="KW-0804">Transcription</keyword>
<accession>A0ABZ2IS26</accession>
<dbReference type="PANTHER" id="PTHR43280">
    <property type="entry name" value="ARAC-FAMILY TRANSCRIPTIONAL REGULATOR"/>
    <property type="match status" value="1"/>
</dbReference>
<proteinExistence type="predicted"/>
<dbReference type="RefSeq" id="WP_251966860.1">
    <property type="nucleotide sequence ID" value="NZ_CP146284.1"/>
</dbReference>
<evidence type="ECO:0000256" key="2">
    <source>
        <dbReference type="ARBA" id="ARBA00023125"/>
    </source>
</evidence>
<dbReference type="Gene3D" id="2.60.120.280">
    <property type="entry name" value="Regulatory protein AraC"/>
    <property type="match status" value="1"/>
</dbReference>
<keyword evidence="2" id="KW-0238">DNA-binding</keyword>
<dbReference type="PANTHER" id="PTHR43280:SF30">
    <property type="entry name" value="MMSAB OPERON REGULATORY PROTEIN"/>
    <property type="match status" value="1"/>
</dbReference>
<sequence length="301" mass="34632">MNTQINNQLCYLTYSANDEAWGTIITTAGFQRISPHAVYPPSQHPKSYNFCPQNGRILNEYQFVYIVKGSGQFVSNHKKKQAVKTGDLLILFPGEWHNYYPDVDSGWDEYWVGFKGAYMDYLMNKHFFSPENPVLELGISCSLVSLYEDLLQTANNEKAGFQIMLAGILQHITSTIYYKNKNQSFADAYILEKLAEARRIMKAEIEHPSSPEDIAAQLGLSYSWFRRTFKDYTGVSPAQYQIQLRLIRAKELLSQTSLNITEIAYQLHFENGGQFSTFFKKREGLTPKEYRDWISAANSKE</sequence>
<dbReference type="Gene3D" id="1.10.10.60">
    <property type="entry name" value="Homeodomain-like"/>
    <property type="match status" value="2"/>
</dbReference>
<dbReference type="SUPFAM" id="SSF46689">
    <property type="entry name" value="Homeodomain-like"/>
    <property type="match status" value="2"/>
</dbReference>
<dbReference type="PRINTS" id="PR00032">
    <property type="entry name" value="HTHARAC"/>
</dbReference>
<name>A0ABZ2IS26_9BACT</name>
<protein>
    <submittedName>
        <fullName evidence="5">AraC family transcriptional regulator</fullName>
    </submittedName>
</protein>
<dbReference type="InterPro" id="IPR003313">
    <property type="entry name" value="AraC-bd"/>
</dbReference>
<dbReference type="SMART" id="SM00342">
    <property type="entry name" value="HTH_ARAC"/>
    <property type="match status" value="1"/>
</dbReference>
<keyword evidence="6" id="KW-1185">Reference proteome</keyword>
<dbReference type="PROSITE" id="PS01124">
    <property type="entry name" value="HTH_ARAC_FAMILY_2"/>
    <property type="match status" value="1"/>
</dbReference>
<dbReference type="EMBL" id="CP146284">
    <property type="protein sequence ID" value="WWV67392.1"/>
    <property type="molecule type" value="Genomic_DNA"/>
</dbReference>
<dbReference type="InterPro" id="IPR018060">
    <property type="entry name" value="HTH_AraC"/>
</dbReference>
<evidence type="ECO:0000256" key="3">
    <source>
        <dbReference type="ARBA" id="ARBA00023163"/>
    </source>
</evidence>
<dbReference type="InterPro" id="IPR009057">
    <property type="entry name" value="Homeodomain-like_sf"/>
</dbReference>
<evidence type="ECO:0000313" key="6">
    <source>
        <dbReference type="Proteomes" id="UP001320603"/>
    </source>
</evidence>
<keyword evidence="1" id="KW-0805">Transcription regulation</keyword>
<gene>
    <name evidence="5" type="ORF">NEE14_005310</name>
</gene>
<dbReference type="Pfam" id="PF12833">
    <property type="entry name" value="HTH_18"/>
    <property type="match status" value="1"/>
</dbReference>
<dbReference type="InterPro" id="IPR037923">
    <property type="entry name" value="HTH-like"/>
</dbReference>
<evidence type="ECO:0000256" key="1">
    <source>
        <dbReference type="ARBA" id="ARBA00023015"/>
    </source>
</evidence>
<dbReference type="InterPro" id="IPR020449">
    <property type="entry name" value="Tscrpt_reg_AraC-type_HTH"/>
</dbReference>
<evidence type="ECO:0000259" key="4">
    <source>
        <dbReference type="PROSITE" id="PS01124"/>
    </source>
</evidence>